<keyword evidence="1" id="KW-1185">Reference proteome</keyword>
<dbReference type="AlphaFoldDB" id="A0AAF3FQQ1"/>
<reference evidence="2" key="1">
    <citation type="submission" date="2024-02" db="UniProtKB">
        <authorList>
            <consortium name="WormBaseParasite"/>
        </authorList>
    </citation>
    <scope>IDENTIFICATION</scope>
</reference>
<proteinExistence type="predicted"/>
<dbReference type="WBParaSite" id="MBELARI_LOCUS955">
    <property type="protein sequence ID" value="MBELARI_LOCUS955"/>
    <property type="gene ID" value="MBELARI_LOCUS955"/>
</dbReference>
<evidence type="ECO:0000313" key="2">
    <source>
        <dbReference type="WBParaSite" id="MBELARI_LOCUS955"/>
    </source>
</evidence>
<protein>
    <submittedName>
        <fullName evidence="2">Uncharacterized protein</fullName>
    </submittedName>
</protein>
<name>A0AAF3FQQ1_9BILA</name>
<accession>A0AAF3FQQ1</accession>
<organism evidence="1 2">
    <name type="scientific">Mesorhabditis belari</name>
    <dbReference type="NCBI Taxonomy" id="2138241"/>
    <lineage>
        <taxon>Eukaryota</taxon>
        <taxon>Metazoa</taxon>
        <taxon>Ecdysozoa</taxon>
        <taxon>Nematoda</taxon>
        <taxon>Chromadorea</taxon>
        <taxon>Rhabditida</taxon>
        <taxon>Rhabditina</taxon>
        <taxon>Rhabditomorpha</taxon>
        <taxon>Rhabditoidea</taxon>
        <taxon>Rhabditidae</taxon>
        <taxon>Mesorhabditinae</taxon>
        <taxon>Mesorhabditis</taxon>
    </lineage>
</organism>
<dbReference type="Proteomes" id="UP000887575">
    <property type="component" value="Unassembled WGS sequence"/>
</dbReference>
<sequence>MAFDHCMRDISLFRPGLCKTTLPGLYKTLDKVKKAILGKNDEIITMLKIGLSFHENSRTARALSAATFTAEGAVETVSQRQVPAIFGKSRYTPLHEQNVPPPQPPVDPNTLFMACCEQRGLPDASRAMSALRT</sequence>
<evidence type="ECO:0000313" key="1">
    <source>
        <dbReference type="Proteomes" id="UP000887575"/>
    </source>
</evidence>